<proteinExistence type="predicted"/>
<feature type="signal peptide" evidence="1">
    <location>
        <begin position="1"/>
        <end position="16"/>
    </location>
</feature>
<gene>
    <name evidence="2" type="ORF">CIPAW_12G020000</name>
</gene>
<protein>
    <submittedName>
        <fullName evidence="2">Uncharacterized protein</fullName>
    </submittedName>
</protein>
<keyword evidence="1" id="KW-0732">Signal</keyword>
<feature type="chain" id="PRO_5035813775" evidence="1">
    <location>
        <begin position="17"/>
        <end position="48"/>
    </location>
</feature>
<sequence length="48" mass="5459">MILFCLFVWSVDQSSANVKVPFARSVICVLEEGLDVLLLRRAKMLCML</sequence>
<evidence type="ECO:0000313" key="2">
    <source>
        <dbReference type="EMBL" id="KAG6633032.1"/>
    </source>
</evidence>
<evidence type="ECO:0000256" key="1">
    <source>
        <dbReference type="SAM" id="SignalP"/>
    </source>
</evidence>
<organism evidence="2 3">
    <name type="scientific">Carya illinoinensis</name>
    <name type="common">Pecan</name>
    <dbReference type="NCBI Taxonomy" id="32201"/>
    <lineage>
        <taxon>Eukaryota</taxon>
        <taxon>Viridiplantae</taxon>
        <taxon>Streptophyta</taxon>
        <taxon>Embryophyta</taxon>
        <taxon>Tracheophyta</taxon>
        <taxon>Spermatophyta</taxon>
        <taxon>Magnoliopsida</taxon>
        <taxon>eudicotyledons</taxon>
        <taxon>Gunneridae</taxon>
        <taxon>Pentapetalae</taxon>
        <taxon>rosids</taxon>
        <taxon>fabids</taxon>
        <taxon>Fagales</taxon>
        <taxon>Juglandaceae</taxon>
        <taxon>Carya</taxon>
    </lineage>
</organism>
<keyword evidence="3" id="KW-1185">Reference proteome</keyword>
<evidence type="ECO:0000313" key="3">
    <source>
        <dbReference type="Proteomes" id="UP000811609"/>
    </source>
</evidence>
<accession>A0A8T1NUF8</accession>
<dbReference type="Proteomes" id="UP000811609">
    <property type="component" value="Chromosome 12"/>
</dbReference>
<reference evidence="2" key="1">
    <citation type="submission" date="2020-12" db="EMBL/GenBank/DDBJ databases">
        <title>WGS assembly of Carya illinoinensis cv. Pawnee.</title>
        <authorList>
            <person name="Platts A."/>
            <person name="Shu S."/>
            <person name="Wright S."/>
            <person name="Barry K."/>
            <person name="Edger P."/>
            <person name="Pires J.C."/>
            <person name="Schmutz J."/>
        </authorList>
    </citation>
    <scope>NUCLEOTIDE SEQUENCE</scope>
    <source>
        <tissue evidence="2">Leaf</tissue>
    </source>
</reference>
<dbReference type="AlphaFoldDB" id="A0A8T1NUF8"/>
<name>A0A8T1NUF8_CARIL</name>
<dbReference type="EMBL" id="CM031820">
    <property type="protein sequence ID" value="KAG6633032.1"/>
    <property type="molecule type" value="Genomic_DNA"/>
</dbReference>
<comment type="caution">
    <text evidence="2">The sequence shown here is derived from an EMBL/GenBank/DDBJ whole genome shotgun (WGS) entry which is preliminary data.</text>
</comment>